<dbReference type="AlphaFoldDB" id="A0A182S4I6"/>
<proteinExistence type="predicted"/>
<evidence type="ECO:0000313" key="1">
    <source>
        <dbReference type="EnsemblMetazoa" id="AFUN015295-PA"/>
    </source>
</evidence>
<reference evidence="1" key="1">
    <citation type="submission" date="2020-05" db="UniProtKB">
        <authorList>
            <consortium name="EnsemblMetazoa"/>
        </authorList>
    </citation>
    <scope>IDENTIFICATION</scope>
    <source>
        <strain evidence="1">FUMOZ</strain>
    </source>
</reference>
<accession>A0A182S4I6</accession>
<sequence>MCLPQVSIAVGFPSFKYSDCFSLMQRAAAEFIILVSSDRILHGAVSMIQSNNDPAKPR</sequence>
<dbReference type="EnsemblMetazoa" id="AFUN015295-RA">
    <property type="protein sequence ID" value="AFUN015295-PA"/>
    <property type="gene ID" value="AFUN015295"/>
</dbReference>
<dbReference type="VEuPathDB" id="VectorBase:AFUN015295"/>
<name>A0A182S4I6_ANOFN</name>
<protein>
    <submittedName>
        <fullName evidence="1">Uncharacterized protein</fullName>
    </submittedName>
</protein>
<organism evidence="1">
    <name type="scientific">Anopheles funestus</name>
    <name type="common">African malaria mosquito</name>
    <dbReference type="NCBI Taxonomy" id="62324"/>
    <lineage>
        <taxon>Eukaryota</taxon>
        <taxon>Metazoa</taxon>
        <taxon>Ecdysozoa</taxon>
        <taxon>Arthropoda</taxon>
        <taxon>Hexapoda</taxon>
        <taxon>Insecta</taxon>
        <taxon>Pterygota</taxon>
        <taxon>Neoptera</taxon>
        <taxon>Endopterygota</taxon>
        <taxon>Diptera</taxon>
        <taxon>Nematocera</taxon>
        <taxon>Culicoidea</taxon>
        <taxon>Culicidae</taxon>
        <taxon>Anophelinae</taxon>
        <taxon>Anopheles</taxon>
    </lineage>
</organism>